<evidence type="ECO:0000256" key="1">
    <source>
        <dbReference type="ARBA" id="ARBA00004162"/>
    </source>
</evidence>
<keyword evidence="5 8" id="KW-1133">Transmembrane helix</keyword>
<evidence type="ECO:0000256" key="3">
    <source>
        <dbReference type="ARBA" id="ARBA00022475"/>
    </source>
</evidence>
<dbReference type="AlphaFoldDB" id="A0A0M6XUN1"/>
<dbReference type="Proteomes" id="UP000048908">
    <property type="component" value="Unassembled WGS sequence"/>
</dbReference>
<keyword evidence="3" id="KW-1003">Cell membrane</keyword>
<dbReference type="InterPro" id="IPR050330">
    <property type="entry name" value="Bact_OuterMem_StrucFunc"/>
</dbReference>
<dbReference type="EMBL" id="CXPG01000020">
    <property type="protein sequence ID" value="CTQ33634.1"/>
    <property type="molecule type" value="Genomic_DNA"/>
</dbReference>
<proteinExistence type="inferred from homology"/>
<dbReference type="RefSeq" id="WP_055683024.1">
    <property type="nucleotide sequence ID" value="NZ_CANMUL010000001.1"/>
</dbReference>
<name>A0A0M6XUN1_9RHOB</name>
<evidence type="ECO:0000313" key="10">
    <source>
        <dbReference type="EMBL" id="CTQ33634.1"/>
    </source>
</evidence>
<dbReference type="OrthoDB" id="7170686at2"/>
<keyword evidence="11" id="KW-1185">Reference proteome</keyword>
<evidence type="ECO:0000313" key="11">
    <source>
        <dbReference type="Proteomes" id="UP000048908"/>
    </source>
</evidence>
<dbReference type="PROSITE" id="PS51123">
    <property type="entry name" value="OMPA_2"/>
    <property type="match status" value="1"/>
</dbReference>
<dbReference type="Pfam" id="PF00691">
    <property type="entry name" value="OmpA"/>
    <property type="match status" value="1"/>
</dbReference>
<evidence type="ECO:0000256" key="4">
    <source>
        <dbReference type="ARBA" id="ARBA00022692"/>
    </source>
</evidence>
<evidence type="ECO:0000256" key="6">
    <source>
        <dbReference type="ARBA" id="ARBA00023136"/>
    </source>
</evidence>
<protein>
    <submittedName>
        <fullName evidence="10">Chemotaxis protein MotB</fullName>
    </submittedName>
</protein>
<dbReference type="InterPro" id="IPR006665">
    <property type="entry name" value="OmpA-like"/>
</dbReference>
<dbReference type="PANTHER" id="PTHR30329:SF21">
    <property type="entry name" value="LIPOPROTEIN YIAD-RELATED"/>
    <property type="match status" value="1"/>
</dbReference>
<evidence type="ECO:0000256" key="2">
    <source>
        <dbReference type="ARBA" id="ARBA00008914"/>
    </source>
</evidence>
<dbReference type="GO" id="GO:0005886">
    <property type="term" value="C:plasma membrane"/>
    <property type="evidence" value="ECO:0007669"/>
    <property type="project" value="UniProtKB-SubCell"/>
</dbReference>
<dbReference type="PANTHER" id="PTHR30329">
    <property type="entry name" value="STATOR ELEMENT OF FLAGELLAR MOTOR COMPLEX"/>
    <property type="match status" value="1"/>
</dbReference>
<dbReference type="InterPro" id="IPR025713">
    <property type="entry name" value="MotB-like_N_dom"/>
</dbReference>
<evidence type="ECO:0000256" key="8">
    <source>
        <dbReference type="SAM" id="Phobius"/>
    </source>
</evidence>
<keyword evidence="6 7" id="KW-0472">Membrane</keyword>
<evidence type="ECO:0000256" key="5">
    <source>
        <dbReference type="ARBA" id="ARBA00022989"/>
    </source>
</evidence>
<dbReference type="Pfam" id="PF13677">
    <property type="entry name" value="MotB_plug"/>
    <property type="match status" value="1"/>
</dbReference>
<evidence type="ECO:0000256" key="7">
    <source>
        <dbReference type="PROSITE-ProRule" id="PRU00473"/>
    </source>
</evidence>
<feature type="domain" description="OmpA-like" evidence="9">
    <location>
        <begin position="146"/>
        <end position="263"/>
    </location>
</feature>
<feature type="transmembrane region" description="Helical" evidence="8">
    <location>
        <begin position="30"/>
        <end position="49"/>
    </location>
</feature>
<evidence type="ECO:0000259" key="9">
    <source>
        <dbReference type="PROSITE" id="PS51123"/>
    </source>
</evidence>
<dbReference type="Gene3D" id="3.30.1330.60">
    <property type="entry name" value="OmpA-like domain"/>
    <property type="match status" value="1"/>
</dbReference>
<dbReference type="InterPro" id="IPR036737">
    <property type="entry name" value="OmpA-like_sf"/>
</dbReference>
<accession>A0A0M6XUN1</accession>
<comment type="subcellular location">
    <subcellularLocation>
        <location evidence="1">Cell membrane</location>
        <topology evidence="1">Single-pass membrane protein</topology>
    </subcellularLocation>
</comment>
<sequence length="268" mass="28771">MAGKKDNQRPIIIKRKKVVEGGHHGGAWKVAYADFVTAMMAFFMLMWLLNATTEKQRKGLADYFSPTIAVSRASGGGDGALGGRSMSTDASQVQLGRGGITPSEANGTAAEDATLAAIEAAIMGKGGDSLVDEELLRHVTVRLTDEGLVIEFFDLPGSPLFEGEEPTHLMSRLLASVAPALREHPNALAIEAYTAAEPVVTREPMVWPLSSARADAIRRALPEADVVDGRVVRVTGHADRRPAASDPLSSRNNRIEIVVIRDRVAPRR</sequence>
<gene>
    <name evidence="10" type="primary">motB_2</name>
    <name evidence="10" type="ORF">JAN5088_02418</name>
</gene>
<comment type="similarity">
    <text evidence="2">Belongs to the MotB family.</text>
</comment>
<dbReference type="STRING" id="282197.SAMN04488517_102464"/>
<keyword evidence="4 8" id="KW-0812">Transmembrane</keyword>
<organism evidence="10 11">
    <name type="scientific">Jannaschia rubra</name>
    <dbReference type="NCBI Taxonomy" id="282197"/>
    <lineage>
        <taxon>Bacteria</taxon>
        <taxon>Pseudomonadati</taxon>
        <taxon>Pseudomonadota</taxon>
        <taxon>Alphaproteobacteria</taxon>
        <taxon>Rhodobacterales</taxon>
        <taxon>Roseobacteraceae</taxon>
        <taxon>Jannaschia</taxon>
    </lineage>
</organism>
<dbReference type="SUPFAM" id="SSF103088">
    <property type="entry name" value="OmpA-like"/>
    <property type="match status" value="1"/>
</dbReference>
<reference evidence="10 11" key="1">
    <citation type="submission" date="2015-07" db="EMBL/GenBank/DDBJ databases">
        <authorList>
            <person name="Noorani M."/>
        </authorList>
    </citation>
    <scope>NUCLEOTIDE SEQUENCE [LARGE SCALE GENOMIC DNA]</scope>
    <source>
        <strain evidence="10 11">CECT 5088</strain>
    </source>
</reference>